<dbReference type="InterPro" id="IPR036048">
    <property type="entry name" value="Interleukin_8-like_sf"/>
</dbReference>
<name>A0A8E4DFX5_EPICO</name>
<evidence type="ECO:0000259" key="4">
    <source>
        <dbReference type="SMART" id="SM00199"/>
    </source>
</evidence>
<evidence type="ECO:0000256" key="3">
    <source>
        <dbReference type="SAM" id="SignalP"/>
    </source>
</evidence>
<keyword evidence="3" id="KW-0732">Signal</keyword>
<dbReference type="PANTHER" id="PTHR12015:SF108">
    <property type="entry name" value="C-C MOTIF CHEMOKINE 20"/>
    <property type="match status" value="1"/>
</dbReference>
<feature type="compositionally biased region" description="Basic residues" evidence="2">
    <location>
        <begin position="133"/>
        <end position="161"/>
    </location>
</feature>
<evidence type="ECO:0000256" key="2">
    <source>
        <dbReference type="SAM" id="MobiDB-lite"/>
    </source>
</evidence>
<feature type="signal peptide" evidence="3">
    <location>
        <begin position="1"/>
        <end position="29"/>
    </location>
</feature>
<dbReference type="InterPro" id="IPR039809">
    <property type="entry name" value="Chemokine_b/g/d"/>
</dbReference>
<accession>A0A8E4DFX5</accession>
<protein>
    <submittedName>
        <fullName evidence="5">CC chemokine SCYA105</fullName>
    </submittedName>
</protein>
<feature type="chain" id="PRO_5034225769" evidence="3">
    <location>
        <begin position="30"/>
        <end position="161"/>
    </location>
</feature>
<sequence length="161" mass="18126">MENRSQRMTFSLVLAAFLCFTTWMTTVCATNEGVSSCCLHLSNTQVRLKRIVNYTIQTVGPCPIEAIVFETKNGTNVCSETKNKWAIRAMQKVDKEREKTALQEKGQTEEGSTSDITPAVASASKSAPQQNRRNGRGRQRKRSRKGRKKSRKGRKGQRNPM</sequence>
<feature type="compositionally biased region" description="Basic and acidic residues" evidence="2">
    <location>
        <begin position="95"/>
        <end position="108"/>
    </location>
</feature>
<evidence type="ECO:0000256" key="1">
    <source>
        <dbReference type="ARBA" id="ARBA00022514"/>
    </source>
</evidence>
<dbReference type="PANTHER" id="PTHR12015">
    <property type="entry name" value="SMALL INDUCIBLE CYTOKINE A"/>
    <property type="match status" value="1"/>
</dbReference>
<reference evidence="5" key="1">
    <citation type="submission" date="2017-07" db="EMBL/GenBank/DDBJ databases">
        <title>Identification and expression analysis of 19 CC chemokine genes in orange-spotted grouper (Epinephelus coioides).</title>
        <authorList>
            <person name="Leu J.-H."/>
            <person name="Wu M.-H."/>
            <person name="Chou H.-Y."/>
        </authorList>
    </citation>
    <scope>NUCLEOTIDE SEQUENCE</scope>
</reference>
<dbReference type="Gene3D" id="2.40.50.40">
    <property type="match status" value="1"/>
</dbReference>
<dbReference type="GO" id="GO:0005615">
    <property type="term" value="C:extracellular space"/>
    <property type="evidence" value="ECO:0007669"/>
    <property type="project" value="UniProtKB-KW"/>
</dbReference>
<dbReference type="GO" id="GO:0006955">
    <property type="term" value="P:immune response"/>
    <property type="evidence" value="ECO:0007669"/>
    <property type="project" value="InterPro"/>
</dbReference>
<dbReference type="GO" id="GO:0008009">
    <property type="term" value="F:chemokine activity"/>
    <property type="evidence" value="ECO:0007669"/>
    <property type="project" value="InterPro"/>
</dbReference>
<feature type="domain" description="Chemokine interleukin-8-like" evidence="4">
    <location>
        <begin position="34"/>
        <end position="93"/>
    </location>
</feature>
<proteinExistence type="evidence at transcript level"/>
<keyword evidence="1" id="KW-0202">Cytokine</keyword>
<feature type="region of interest" description="Disordered" evidence="2">
    <location>
        <begin position="95"/>
        <end position="161"/>
    </location>
</feature>
<dbReference type="EMBL" id="MF576384">
    <property type="protein sequence ID" value="AYE57136.1"/>
    <property type="molecule type" value="mRNA"/>
</dbReference>
<dbReference type="Pfam" id="PF00048">
    <property type="entry name" value="IL8"/>
    <property type="match status" value="1"/>
</dbReference>
<evidence type="ECO:0000313" key="5">
    <source>
        <dbReference type="EMBL" id="AYE57136.1"/>
    </source>
</evidence>
<dbReference type="InterPro" id="IPR001811">
    <property type="entry name" value="Chemokine_IL8-like_dom"/>
</dbReference>
<organism evidence="5">
    <name type="scientific">Epinephelus coioides</name>
    <name type="common">Orange-spotted grouper</name>
    <name type="synonym">Epinephelus nebulosus</name>
    <dbReference type="NCBI Taxonomy" id="94232"/>
    <lineage>
        <taxon>Eukaryota</taxon>
        <taxon>Metazoa</taxon>
        <taxon>Chordata</taxon>
        <taxon>Craniata</taxon>
        <taxon>Vertebrata</taxon>
        <taxon>Euteleostomi</taxon>
        <taxon>Actinopterygii</taxon>
        <taxon>Neopterygii</taxon>
        <taxon>Teleostei</taxon>
        <taxon>Neoteleostei</taxon>
        <taxon>Acanthomorphata</taxon>
        <taxon>Eupercaria</taxon>
        <taxon>Perciformes</taxon>
        <taxon>Serranoidei</taxon>
        <taxon>Serranidae</taxon>
        <taxon>Epinephelinae</taxon>
        <taxon>Epinephelini</taxon>
        <taxon>Epinephelus</taxon>
    </lineage>
</organism>
<dbReference type="AlphaFoldDB" id="A0A8E4DFX5"/>
<dbReference type="SUPFAM" id="SSF54117">
    <property type="entry name" value="Interleukin 8-like chemokines"/>
    <property type="match status" value="1"/>
</dbReference>
<dbReference type="SMART" id="SM00199">
    <property type="entry name" value="SCY"/>
    <property type="match status" value="1"/>
</dbReference>